<dbReference type="GO" id="GO:0006281">
    <property type="term" value="P:DNA repair"/>
    <property type="evidence" value="ECO:0007669"/>
    <property type="project" value="TreeGrafter"/>
</dbReference>
<keyword evidence="6" id="KW-1185">Reference proteome</keyword>
<keyword evidence="3" id="KW-0067">ATP-binding</keyword>
<evidence type="ECO:0000256" key="1">
    <source>
        <dbReference type="ARBA" id="ARBA00022741"/>
    </source>
</evidence>
<comment type="caution">
    <text evidence="5">The sequence shown here is derived from an EMBL/GenBank/DDBJ whole genome shotgun (WGS) entry which is preliminary data.</text>
</comment>
<protein>
    <recommendedName>
        <fullName evidence="4">SNF2 N-terminal domain-containing protein</fullName>
    </recommendedName>
</protein>
<evidence type="ECO:0000313" key="5">
    <source>
        <dbReference type="EMBL" id="KAJ4180577.1"/>
    </source>
</evidence>
<keyword evidence="2" id="KW-0378">Hydrolase</keyword>
<evidence type="ECO:0000259" key="4">
    <source>
        <dbReference type="Pfam" id="PF00176"/>
    </source>
</evidence>
<accession>A0A9W8QZB3</accession>
<dbReference type="EMBL" id="JAOQAV010000047">
    <property type="protein sequence ID" value="KAJ4180577.1"/>
    <property type="molecule type" value="Genomic_DNA"/>
</dbReference>
<dbReference type="GO" id="GO:0005634">
    <property type="term" value="C:nucleus"/>
    <property type="evidence" value="ECO:0007669"/>
    <property type="project" value="TreeGrafter"/>
</dbReference>
<dbReference type="Proteomes" id="UP001152087">
    <property type="component" value="Unassembled WGS sequence"/>
</dbReference>
<keyword evidence="1" id="KW-0547">Nucleotide-binding</keyword>
<reference evidence="5" key="1">
    <citation type="submission" date="2022-09" db="EMBL/GenBank/DDBJ databases">
        <title>Fusarium specimens isolated from Avocado Roots.</title>
        <authorList>
            <person name="Stajich J."/>
            <person name="Roper C."/>
            <person name="Heimlech-Rivalta G."/>
        </authorList>
    </citation>
    <scope>NUCLEOTIDE SEQUENCE</scope>
    <source>
        <strain evidence="5">A02</strain>
    </source>
</reference>
<dbReference type="AlphaFoldDB" id="A0A9W8QZB3"/>
<dbReference type="PANTHER" id="PTHR45626:SF22">
    <property type="entry name" value="DNA REPAIR PROTEIN RAD5"/>
    <property type="match status" value="1"/>
</dbReference>
<name>A0A9W8QZB3_9HYPO</name>
<organism evidence="5 6">
    <name type="scientific">Fusarium falciforme</name>
    <dbReference type="NCBI Taxonomy" id="195108"/>
    <lineage>
        <taxon>Eukaryota</taxon>
        <taxon>Fungi</taxon>
        <taxon>Dikarya</taxon>
        <taxon>Ascomycota</taxon>
        <taxon>Pezizomycotina</taxon>
        <taxon>Sordariomycetes</taxon>
        <taxon>Hypocreomycetidae</taxon>
        <taxon>Hypocreales</taxon>
        <taxon>Nectriaceae</taxon>
        <taxon>Fusarium</taxon>
        <taxon>Fusarium solani species complex</taxon>
    </lineage>
</organism>
<sequence length="304" mass="34366">MCALAWSHPYLLVQIETSLNAGAPKFISDEHPEISGQVLSEHGQMIQGLLEDETLDLYISCTIPDSQSAAQHKMRSTPLQCTLEITVYGPPDLFDEIGEWFEEYQVYLQDPRECHIDAIYYNPHRLSSDDFASCDLVSKVVSRGSKILHLESIPQQKDLLDDLDSQDDLEETAQPTVIKRSLRKHQKQALTFMLRREQGWAFYDQRPDVWEMRENDRERVFLNRISNAYQAEEPPQCYGGIIADPMGLGKTLTMIALAATDLDRKNTDMDTSEDGQLSVAATLIVVPPPRKLDSNPIANSGIKI</sequence>
<dbReference type="GO" id="GO:0016787">
    <property type="term" value="F:hydrolase activity"/>
    <property type="evidence" value="ECO:0007669"/>
    <property type="project" value="UniProtKB-KW"/>
</dbReference>
<dbReference type="PANTHER" id="PTHR45626">
    <property type="entry name" value="TRANSCRIPTION TERMINATION FACTOR 2-RELATED"/>
    <property type="match status" value="1"/>
</dbReference>
<evidence type="ECO:0000256" key="2">
    <source>
        <dbReference type="ARBA" id="ARBA00022801"/>
    </source>
</evidence>
<dbReference type="InterPro" id="IPR000330">
    <property type="entry name" value="SNF2_N"/>
</dbReference>
<feature type="domain" description="SNF2 N-terminal" evidence="4">
    <location>
        <begin position="185"/>
        <end position="287"/>
    </location>
</feature>
<dbReference type="Pfam" id="PF00176">
    <property type="entry name" value="SNF2-rel_dom"/>
    <property type="match status" value="1"/>
</dbReference>
<evidence type="ECO:0000313" key="6">
    <source>
        <dbReference type="Proteomes" id="UP001152087"/>
    </source>
</evidence>
<dbReference type="InterPro" id="IPR038718">
    <property type="entry name" value="SNF2-like_sf"/>
</dbReference>
<dbReference type="Gene3D" id="3.40.50.10810">
    <property type="entry name" value="Tandem AAA-ATPase domain"/>
    <property type="match status" value="1"/>
</dbReference>
<gene>
    <name evidence="5" type="ORF">NW755_011674</name>
</gene>
<dbReference type="InterPro" id="IPR050628">
    <property type="entry name" value="SNF2_RAD54_helicase_TF"/>
</dbReference>
<dbReference type="GO" id="GO:0008094">
    <property type="term" value="F:ATP-dependent activity, acting on DNA"/>
    <property type="evidence" value="ECO:0007669"/>
    <property type="project" value="TreeGrafter"/>
</dbReference>
<dbReference type="InterPro" id="IPR027417">
    <property type="entry name" value="P-loop_NTPase"/>
</dbReference>
<proteinExistence type="predicted"/>
<evidence type="ECO:0000256" key="3">
    <source>
        <dbReference type="ARBA" id="ARBA00022840"/>
    </source>
</evidence>
<dbReference type="GO" id="GO:0005524">
    <property type="term" value="F:ATP binding"/>
    <property type="evidence" value="ECO:0007669"/>
    <property type="project" value="UniProtKB-KW"/>
</dbReference>
<dbReference type="SUPFAM" id="SSF52540">
    <property type="entry name" value="P-loop containing nucleoside triphosphate hydrolases"/>
    <property type="match status" value="1"/>
</dbReference>